<dbReference type="InterPro" id="IPR003607">
    <property type="entry name" value="HD/PDEase_dom"/>
</dbReference>
<dbReference type="NCBIfam" id="NF045665">
    <property type="entry name" value="NTPtran_DVU1551"/>
    <property type="match status" value="1"/>
</dbReference>
<dbReference type="InterPro" id="IPR025877">
    <property type="entry name" value="MobA-like_NTP_Trfase"/>
</dbReference>
<keyword evidence="3" id="KW-1185">Reference proteome</keyword>
<gene>
    <name evidence="2" type="ORF">E8L03_19760</name>
</gene>
<dbReference type="SUPFAM" id="SSF53448">
    <property type="entry name" value="Nucleotide-diphospho-sugar transferases"/>
    <property type="match status" value="1"/>
</dbReference>
<protein>
    <submittedName>
        <fullName evidence="2">HD domain-containing protein</fullName>
    </submittedName>
</protein>
<accession>A0ABX6NK21</accession>
<sequence length="411" mass="43911">MTQPATSAARSTGSRPSCAGVVLAAGYSSRMGELGAKPLFSLGGSTVLERAVDLLRQGGADSVIVVLGHRAEEVAPLAERAGAEIVLNTNYPEGMFSSVQAALRALEKYNTPVDAAAFLPTDCCLVRSAAVRALYRVFADSPESIIRPSYRGSPGHPIFVPAHLFSAVQAHDGRQGLRGALESHPMIDVPVWDRHTTWDMDTPEDYARAQRAAARLHAPTAGECLALLEDVQGLPPQAVAHGKAVARVARLLAEGINKTHAQRHVLDLDLVTAAGLLHDIAKGEPHHETEGGHILRGLGLDAVAAVTEEHRDLTWKEDAPATEREVVYLADKLVRGPVLMPVEQRFAEKIAFHADDPAEVAAIRGRLGRAQAAHDRLAGMLGQTPFELALQNAADRDGFVVWSCPDDDPAC</sequence>
<dbReference type="Gene3D" id="3.90.550.10">
    <property type="entry name" value="Spore Coat Polysaccharide Biosynthesis Protein SpsA, Chain A"/>
    <property type="match status" value="1"/>
</dbReference>
<evidence type="ECO:0000313" key="2">
    <source>
        <dbReference type="EMBL" id="QJT11011.1"/>
    </source>
</evidence>
<dbReference type="SUPFAM" id="SSF109604">
    <property type="entry name" value="HD-domain/PDEase-like"/>
    <property type="match status" value="1"/>
</dbReference>
<dbReference type="Gene3D" id="1.10.3210.10">
    <property type="entry name" value="Hypothetical protein af1432"/>
    <property type="match status" value="1"/>
</dbReference>
<dbReference type="PANTHER" id="PTHR43777:SF1">
    <property type="entry name" value="MOLYBDENUM COFACTOR CYTIDYLYLTRANSFERASE"/>
    <property type="match status" value="1"/>
</dbReference>
<dbReference type="InterPro" id="IPR006674">
    <property type="entry name" value="HD_domain"/>
</dbReference>
<dbReference type="CDD" id="cd04182">
    <property type="entry name" value="GT_2_like_f"/>
    <property type="match status" value="1"/>
</dbReference>
<dbReference type="Proteomes" id="UP000503251">
    <property type="component" value="Chromosome"/>
</dbReference>
<dbReference type="InterPro" id="IPR054703">
    <property type="entry name" value="Mop-rel"/>
</dbReference>
<dbReference type="Pfam" id="PF01966">
    <property type="entry name" value="HD"/>
    <property type="match status" value="1"/>
</dbReference>
<feature type="domain" description="HD/PDEase" evidence="1">
    <location>
        <begin position="234"/>
        <end position="345"/>
    </location>
</feature>
<evidence type="ECO:0000313" key="3">
    <source>
        <dbReference type="Proteomes" id="UP000503251"/>
    </source>
</evidence>
<dbReference type="CDD" id="cd00077">
    <property type="entry name" value="HDc"/>
    <property type="match status" value="1"/>
</dbReference>
<dbReference type="PANTHER" id="PTHR43777">
    <property type="entry name" value="MOLYBDENUM COFACTOR CYTIDYLYLTRANSFERASE"/>
    <property type="match status" value="1"/>
</dbReference>
<dbReference type="EMBL" id="CP039543">
    <property type="protein sequence ID" value="QJT11011.1"/>
    <property type="molecule type" value="Genomic_DNA"/>
</dbReference>
<dbReference type="Pfam" id="PF12804">
    <property type="entry name" value="NTP_transf_3"/>
    <property type="match status" value="1"/>
</dbReference>
<dbReference type="SMART" id="SM00471">
    <property type="entry name" value="HDc"/>
    <property type="match status" value="1"/>
</dbReference>
<proteinExistence type="predicted"/>
<dbReference type="InterPro" id="IPR029044">
    <property type="entry name" value="Nucleotide-diphossugar_trans"/>
</dbReference>
<name>A0ABX6NK21_9BACT</name>
<organism evidence="2 3">
    <name type="scientific">Oceanidesulfovibrio marinus</name>
    <dbReference type="NCBI Taxonomy" id="370038"/>
    <lineage>
        <taxon>Bacteria</taxon>
        <taxon>Pseudomonadati</taxon>
        <taxon>Thermodesulfobacteriota</taxon>
        <taxon>Desulfovibrionia</taxon>
        <taxon>Desulfovibrionales</taxon>
        <taxon>Desulfovibrionaceae</taxon>
        <taxon>Oceanidesulfovibrio</taxon>
    </lineage>
</organism>
<dbReference type="RefSeq" id="WP_171268299.1">
    <property type="nucleotide sequence ID" value="NZ_CP039543.1"/>
</dbReference>
<reference evidence="2 3" key="1">
    <citation type="submission" date="2019-04" db="EMBL/GenBank/DDBJ databases">
        <title>Isolation and culture of sulfate reducing bacteria from the cold seep of the South China Sea.</title>
        <authorList>
            <person name="Sun C."/>
            <person name="Liu R."/>
        </authorList>
    </citation>
    <scope>NUCLEOTIDE SEQUENCE [LARGE SCALE GENOMIC DNA]</scope>
    <source>
        <strain evidence="2 3">CS1</strain>
    </source>
</reference>
<evidence type="ECO:0000259" key="1">
    <source>
        <dbReference type="SMART" id="SM00471"/>
    </source>
</evidence>